<dbReference type="Proteomes" id="UP001205566">
    <property type="component" value="Unassembled WGS sequence"/>
</dbReference>
<dbReference type="SUPFAM" id="SSF49363">
    <property type="entry name" value="Purple acid phosphatase, N-terminal domain"/>
    <property type="match status" value="1"/>
</dbReference>
<dbReference type="RefSeq" id="WP_255874773.1">
    <property type="nucleotide sequence ID" value="NZ_JACASI010000026.1"/>
</dbReference>
<keyword evidence="1 2" id="KW-0732">Signal</keyword>
<dbReference type="PANTHER" id="PTHR22953">
    <property type="entry name" value="ACID PHOSPHATASE RELATED"/>
    <property type="match status" value="1"/>
</dbReference>
<evidence type="ECO:0000313" key="4">
    <source>
        <dbReference type="EMBL" id="MCQ3829714.1"/>
    </source>
</evidence>
<dbReference type="InterPro" id="IPR015914">
    <property type="entry name" value="PAPs_N"/>
</dbReference>
<dbReference type="Pfam" id="PF16656">
    <property type="entry name" value="Pur_ac_phosph_N"/>
    <property type="match status" value="1"/>
</dbReference>
<dbReference type="InterPro" id="IPR029052">
    <property type="entry name" value="Metallo-depent_PP-like"/>
</dbReference>
<protein>
    <submittedName>
        <fullName evidence="4">Metallophosphoesterase family protein</fullName>
    </submittedName>
</protein>
<dbReference type="SUPFAM" id="SSF56300">
    <property type="entry name" value="Metallo-dependent phosphatases"/>
    <property type="match status" value="1"/>
</dbReference>
<dbReference type="PROSITE" id="PS50853">
    <property type="entry name" value="FN3"/>
    <property type="match status" value="1"/>
</dbReference>
<dbReference type="EMBL" id="JACASI010000026">
    <property type="protein sequence ID" value="MCQ3829714.1"/>
    <property type="molecule type" value="Genomic_DNA"/>
</dbReference>
<name>A0ABT1P3N3_9GAMM</name>
<comment type="caution">
    <text evidence="4">The sequence shown here is derived from an EMBL/GenBank/DDBJ whole genome shotgun (WGS) entry which is preliminary data.</text>
</comment>
<feature type="signal peptide" evidence="2">
    <location>
        <begin position="1"/>
        <end position="21"/>
    </location>
</feature>
<dbReference type="InterPro" id="IPR008963">
    <property type="entry name" value="Purple_acid_Pase-like_N"/>
</dbReference>
<dbReference type="InterPro" id="IPR004843">
    <property type="entry name" value="Calcineurin-like_PHP"/>
</dbReference>
<feature type="domain" description="Fibronectin type-III" evidence="3">
    <location>
        <begin position="229"/>
        <end position="336"/>
    </location>
</feature>
<proteinExistence type="predicted"/>
<organism evidence="4 5">
    <name type="scientific">Microbulbifer elongatus</name>
    <dbReference type="NCBI Taxonomy" id="86173"/>
    <lineage>
        <taxon>Bacteria</taxon>
        <taxon>Pseudomonadati</taxon>
        <taxon>Pseudomonadota</taxon>
        <taxon>Gammaproteobacteria</taxon>
        <taxon>Cellvibrionales</taxon>
        <taxon>Microbulbiferaceae</taxon>
        <taxon>Microbulbifer</taxon>
    </lineage>
</organism>
<evidence type="ECO:0000256" key="2">
    <source>
        <dbReference type="SAM" id="SignalP"/>
    </source>
</evidence>
<dbReference type="Pfam" id="PF00149">
    <property type="entry name" value="Metallophos"/>
    <property type="match status" value="1"/>
</dbReference>
<dbReference type="Gene3D" id="3.60.21.10">
    <property type="match status" value="1"/>
</dbReference>
<reference evidence="4" key="1">
    <citation type="thesis" date="2020" institute="Technische Universitat Dresden" country="Dresden, Germany">
        <title>The Agarolytic System of Microbulbifer elongatus PORT2, Isolated from Batu Karas, Pangandaran West Java Indonesia.</title>
        <authorList>
            <person name="Anggraeni S.R."/>
        </authorList>
    </citation>
    <scope>NUCLEOTIDE SEQUENCE</scope>
    <source>
        <strain evidence="4">PORT2</strain>
    </source>
</reference>
<evidence type="ECO:0000256" key="1">
    <source>
        <dbReference type="ARBA" id="ARBA00022729"/>
    </source>
</evidence>
<sequence length="616" mass="69299">MRLFSNLIVALLLLCSTVAVAADSPDNVHDELEKRVSHIIDRMSRALSPAERIALTPESVVDFLTADERRYLGTAFSRFEVDRNAVIYVAFDASYGETPFWLVDQQFTRRGELDFIVDEEDPYHVWSKAVPAGEVRLGVPSLSGELKPYLVFAAPAHGRSAVSITPLTPAVDVEIAEIGGRPFIDDNDYFNTLPSTLAGLPVLRSFESWELVSRFVGYFRETRYPSSARPDHLQLTWQGDPATSATVQWRTDDSVDQGLLWVAPKADVLARGAKGAMRKKSSFSELRTRQVVNDPVVRLHRVALEGLKPATDYLYAVSTDNGKHWTEPREFRTAAATPSEPFSFVYLGDPQNGLDRWGQLIRQADFEFPHARFYMIAGDLIDHGQEQDNWDQFFHEGSSVFDRSMVVPALGNHDSHGGHPTLYLRQFALPDNGSSKLDPGRTYHVTYQDLLVVVMDSNYHLVEPELQVDWLDRVLGESDARWKVVIYHHPFYASREGRDNKSIRDTWGPIFDKHNVDIAFQGHDHAYMRTVPMRGNEPVAEGEQGTIYLVAVSGTKMYEQELPEFAAFGAVNTRTYQVIDVDPQSGSLEYRAISDQGKVIDQFSLMKPAGAVQANR</sequence>
<dbReference type="InterPro" id="IPR003961">
    <property type="entry name" value="FN3_dom"/>
</dbReference>
<feature type="chain" id="PRO_5046979036" evidence="2">
    <location>
        <begin position="22"/>
        <end position="616"/>
    </location>
</feature>
<keyword evidence="5" id="KW-1185">Reference proteome</keyword>
<dbReference type="PANTHER" id="PTHR22953:SF153">
    <property type="entry name" value="PURPLE ACID PHOSPHATASE"/>
    <property type="match status" value="1"/>
</dbReference>
<gene>
    <name evidence="4" type="ORF">HXX02_09665</name>
</gene>
<evidence type="ECO:0000313" key="5">
    <source>
        <dbReference type="Proteomes" id="UP001205566"/>
    </source>
</evidence>
<dbReference type="InterPro" id="IPR039331">
    <property type="entry name" value="PAPs-like"/>
</dbReference>
<dbReference type="Gene3D" id="2.60.40.380">
    <property type="entry name" value="Purple acid phosphatase-like, N-terminal"/>
    <property type="match status" value="1"/>
</dbReference>
<accession>A0ABT1P3N3</accession>
<evidence type="ECO:0000259" key="3">
    <source>
        <dbReference type="PROSITE" id="PS50853"/>
    </source>
</evidence>